<dbReference type="STRING" id="561365.SAMN05660866_00338"/>
<dbReference type="InterPro" id="IPR051262">
    <property type="entry name" value="SMP-30/CGR1_Lactonase"/>
</dbReference>
<name>A0A1T4ZUR0_9FLAO</name>
<dbReference type="GO" id="GO:0016787">
    <property type="term" value="F:hydrolase activity"/>
    <property type="evidence" value="ECO:0007669"/>
    <property type="project" value="UniProtKB-KW"/>
</dbReference>
<dbReference type="RefSeq" id="WP_079510733.1">
    <property type="nucleotide sequence ID" value="NZ_FUYL01000001.1"/>
</dbReference>
<dbReference type="PROSITE" id="PS51257">
    <property type="entry name" value="PROKAR_LIPOPROTEIN"/>
    <property type="match status" value="1"/>
</dbReference>
<evidence type="ECO:0000259" key="2">
    <source>
        <dbReference type="Pfam" id="PF08450"/>
    </source>
</evidence>
<evidence type="ECO:0000313" key="4">
    <source>
        <dbReference type="Proteomes" id="UP000190339"/>
    </source>
</evidence>
<feature type="domain" description="SMP-30/Gluconolactonase/LRE-like region" evidence="2">
    <location>
        <begin position="79"/>
        <end position="347"/>
    </location>
</feature>
<accession>A0A1T4ZUR0</accession>
<dbReference type="PANTHER" id="PTHR47572:SF4">
    <property type="entry name" value="LACTONASE DRP35"/>
    <property type="match status" value="1"/>
</dbReference>
<keyword evidence="1" id="KW-0378">Hydrolase</keyword>
<dbReference type="Proteomes" id="UP000190339">
    <property type="component" value="Unassembled WGS sequence"/>
</dbReference>
<dbReference type="InterPro" id="IPR011042">
    <property type="entry name" value="6-blade_b-propeller_TolB-like"/>
</dbReference>
<protein>
    <submittedName>
        <fullName evidence="3">Gluconolactonase</fullName>
    </submittedName>
</protein>
<dbReference type="Pfam" id="PF08450">
    <property type="entry name" value="SGL"/>
    <property type="match status" value="1"/>
</dbReference>
<organism evidence="3 4">
    <name type="scientific">Maribacter arcticus</name>
    <dbReference type="NCBI Taxonomy" id="561365"/>
    <lineage>
        <taxon>Bacteria</taxon>
        <taxon>Pseudomonadati</taxon>
        <taxon>Bacteroidota</taxon>
        <taxon>Flavobacteriia</taxon>
        <taxon>Flavobacteriales</taxon>
        <taxon>Flavobacteriaceae</taxon>
        <taxon>Maribacter</taxon>
    </lineage>
</organism>
<dbReference type="Gene3D" id="2.120.10.30">
    <property type="entry name" value="TolB, C-terminal domain"/>
    <property type="match status" value="1"/>
</dbReference>
<gene>
    <name evidence="3" type="ORF">SAMN05660866_00338</name>
</gene>
<evidence type="ECO:0000313" key="3">
    <source>
        <dbReference type="EMBL" id="SKB26428.1"/>
    </source>
</evidence>
<dbReference type="PANTHER" id="PTHR47572">
    <property type="entry name" value="LIPOPROTEIN-RELATED"/>
    <property type="match status" value="1"/>
</dbReference>
<evidence type="ECO:0000256" key="1">
    <source>
        <dbReference type="ARBA" id="ARBA00022801"/>
    </source>
</evidence>
<dbReference type="InterPro" id="IPR013658">
    <property type="entry name" value="SGL"/>
</dbReference>
<dbReference type="SUPFAM" id="SSF63829">
    <property type="entry name" value="Calcium-dependent phosphotriesterase"/>
    <property type="match status" value="1"/>
</dbReference>
<dbReference type="AlphaFoldDB" id="A0A1T4ZUR0"/>
<reference evidence="4" key="1">
    <citation type="submission" date="2017-02" db="EMBL/GenBank/DDBJ databases">
        <authorList>
            <person name="Varghese N."/>
            <person name="Submissions S."/>
        </authorList>
    </citation>
    <scope>NUCLEOTIDE SEQUENCE [LARGE SCALE GENOMIC DNA]</scope>
    <source>
        <strain evidence="4">DSM 23546</strain>
    </source>
</reference>
<dbReference type="EMBL" id="FUYL01000001">
    <property type="protein sequence ID" value="SKB26428.1"/>
    <property type="molecule type" value="Genomic_DNA"/>
</dbReference>
<keyword evidence="4" id="KW-1185">Reference proteome</keyword>
<proteinExistence type="predicted"/>
<dbReference type="OrthoDB" id="241638at2"/>
<sequence length="357" mass="39236">MKNSSITIVLGILLFSSCKENSKKEQHDDILKEETSEIVSKKSTDIIKAAFAIEILDNEALNVIDPEATLEVLASGFTWTEGPLWIEEDNYLLFSDIPNNKVYKLDSNHGVSTFLEPSGYTGEGSYGDEPGSNGLILNKQGELILLQHGDRKVVKMNASLDNPKSEFITLSDSYNGQKFNSPNDGFLDKEGNLYFTDPPYGLPLKQDDPNKELDFQGVYCLLNSGELVLLDKLTKPNGIGQSPDGSTLYVAVSDPSHAVWYQYDIVKPGKVTNKRIFYDVTPLIGKEGQQGLPDGLKINSKGYLFATGPGGIWIFNSSAKAIARIHTGQLTSNCAFSNDGKRLFMTADDYILAVDLL</sequence>